<keyword evidence="3" id="KW-1185">Reference proteome</keyword>
<dbReference type="InterPro" id="IPR016181">
    <property type="entry name" value="Acyl_CoA_acyltransferase"/>
</dbReference>
<proteinExistence type="predicted"/>
<dbReference type="AlphaFoldDB" id="A0A8H4T8Y9"/>
<protein>
    <recommendedName>
        <fullName evidence="4">N-acetyltransferase domain-containing protein</fullName>
    </recommendedName>
</protein>
<gene>
    <name evidence="2" type="ORF">FSARC_12356</name>
</gene>
<dbReference type="Gene3D" id="3.40.630.30">
    <property type="match status" value="1"/>
</dbReference>
<sequence>MGGGPITPASTSLSQEPLTPRRATKDDLDDITWIIKNAYPDDPGCDYRFPYRDEYPADFWKWTRVEYEEYLDQSDKFVNMVVTAPVLDHGEVIHQPISIGVWDLAPRTDFTGGDHGINERRDANPQHMKEFTTACSDGFKKNFRRYGEQMPLWSLATHPDFRRRGAATMICEWGQKEGLKRHQPLSLLASPMGKPLYLSLGYKVIGTVVIQVDGEEEKLEMDAMVKLNE</sequence>
<reference evidence="2" key="1">
    <citation type="journal article" date="2020" name="BMC Genomics">
        <title>Correction to: Identification and distribution of gene clusters required for synthesis of sphingolipid metabolism inhibitors in diverse species of the filamentous fungus Fusarium.</title>
        <authorList>
            <person name="Kim H.S."/>
            <person name="Lohmar J.M."/>
            <person name="Busman M."/>
            <person name="Brown D.W."/>
            <person name="Naumann T.A."/>
            <person name="Divon H.H."/>
            <person name="Lysoe E."/>
            <person name="Uhlig S."/>
            <person name="Proctor R.H."/>
        </authorList>
    </citation>
    <scope>NUCLEOTIDE SEQUENCE</scope>
    <source>
        <strain evidence="2">NRRL 20472</strain>
    </source>
</reference>
<evidence type="ECO:0008006" key="4">
    <source>
        <dbReference type="Google" id="ProtNLM"/>
    </source>
</evidence>
<dbReference type="EMBL" id="JABEXW010000841">
    <property type="protein sequence ID" value="KAF4953466.1"/>
    <property type="molecule type" value="Genomic_DNA"/>
</dbReference>
<reference evidence="2" key="2">
    <citation type="submission" date="2020-05" db="EMBL/GenBank/DDBJ databases">
        <authorList>
            <person name="Kim H.-S."/>
            <person name="Proctor R.H."/>
            <person name="Brown D.W."/>
        </authorList>
    </citation>
    <scope>NUCLEOTIDE SEQUENCE</scope>
    <source>
        <strain evidence="2">NRRL 20472</strain>
    </source>
</reference>
<dbReference type="InterPro" id="IPR052523">
    <property type="entry name" value="Trichothecene_AcTrans"/>
</dbReference>
<accession>A0A8H4T8Y9</accession>
<evidence type="ECO:0000313" key="2">
    <source>
        <dbReference type="EMBL" id="KAF4953466.1"/>
    </source>
</evidence>
<name>A0A8H4T8Y9_9HYPO</name>
<dbReference type="OrthoDB" id="4738875at2759"/>
<evidence type="ECO:0000256" key="1">
    <source>
        <dbReference type="SAM" id="MobiDB-lite"/>
    </source>
</evidence>
<evidence type="ECO:0000313" key="3">
    <source>
        <dbReference type="Proteomes" id="UP000622797"/>
    </source>
</evidence>
<dbReference type="Proteomes" id="UP000622797">
    <property type="component" value="Unassembled WGS sequence"/>
</dbReference>
<organism evidence="2 3">
    <name type="scientific">Fusarium sarcochroum</name>
    <dbReference type="NCBI Taxonomy" id="1208366"/>
    <lineage>
        <taxon>Eukaryota</taxon>
        <taxon>Fungi</taxon>
        <taxon>Dikarya</taxon>
        <taxon>Ascomycota</taxon>
        <taxon>Pezizomycotina</taxon>
        <taxon>Sordariomycetes</taxon>
        <taxon>Hypocreomycetidae</taxon>
        <taxon>Hypocreales</taxon>
        <taxon>Nectriaceae</taxon>
        <taxon>Fusarium</taxon>
        <taxon>Fusarium lateritium species complex</taxon>
    </lineage>
</organism>
<comment type="caution">
    <text evidence="2">The sequence shown here is derived from an EMBL/GenBank/DDBJ whole genome shotgun (WGS) entry which is preliminary data.</text>
</comment>
<dbReference type="SUPFAM" id="SSF55729">
    <property type="entry name" value="Acyl-CoA N-acyltransferases (Nat)"/>
    <property type="match status" value="1"/>
</dbReference>
<dbReference type="PANTHER" id="PTHR42791">
    <property type="entry name" value="GNAT FAMILY ACETYLTRANSFERASE"/>
    <property type="match status" value="1"/>
</dbReference>
<feature type="compositionally biased region" description="Polar residues" evidence="1">
    <location>
        <begin position="8"/>
        <end position="17"/>
    </location>
</feature>
<dbReference type="PANTHER" id="PTHR42791:SF2">
    <property type="entry name" value="N-ACETYLTRANSFERASE DOMAIN-CONTAINING PROTEIN"/>
    <property type="match status" value="1"/>
</dbReference>
<feature type="region of interest" description="Disordered" evidence="1">
    <location>
        <begin position="1"/>
        <end position="22"/>
    </location>
</feature>